<dbReference type="Proteomes" id="UP000515163">
    <property type="component" value="Unplaced"/>
</dbReference>
<dbReference type="GO" id="GO:0016604">
    <property type="term" value="C:nuclear body"/>
    <property type="evidence" value="ECO:0007669"/>
    <property type="project" value="TreeGrafter"/>
</dbReference>
<dbReference type="Gene3D" id="2.30.30.100">
    <property type="match status" value="1"/>
</dbReference>
<dbReference type="FunCoup" id="A0A6P8JA92">
    <property type="interactions" value="817"/>
</dbReference>
<dbReference type="GeneID" id="116308393"/>
<dbReference type="InterPro" id="IPR047575">
    <property type="entry name" value="Sm"/>
</dbReference>
<dbReference type="GO" id="GO:0071209">
    <property type="term" value="F:U7 snRNA binding"/>
    <property type="evidence" value="ECO:0007669"/>
    <property type="project" value="TreeGrafter"/>
</dbReference>
<dbReference type="GO" id="GO:0071208">
    <property type="term" value="F:histone pre-mRNA DCP binding"/>
    <property type="evidence" value="ECO:0007669"/>
    <property type="project" value="TreeGrafter"/>
</dbReference>
<dbReference type="AlphaFoldDB" id="A0A6P8JA92"/>
<protein>
    <submittedName>
        <fullName evidence="3">U7 snRNA-associated Sm-like protein LSm10</fullName>
    </submittedName>
</protein>
<feature type="domain" description="Sm" evidence="1">
    <location>
        <begin position="13"/>
        <end position="86"/>
    </location>
</feature>
<dbReference type="InParanoid" id="A0A6P8JA92"/>
<proteinExistence type="predicted"/>
<dbReference type="InterPro" id="IPR010920">
    <property type="entry name" value="LSM_dom_sf"/>
</dbReference>
<dbReference type="PANTHER" id="PTHR21196:SF1">
    <property type="entry name" value="U7 SNRNA-ASSOCIATED SM-LIKE PROTEIN LSM10"/>
    <property type="match status" value="1"/>
</dbReference>
<evidence type="ECO:0000313" key="2">
    <source>
        <dbReference type="Proteomes" id="UP000515163"/>
    </source>
</evidence>
<keyword evidence="2" id="KW-1185">Reference proteome</keyword>
<gene>
    <name evidence="3" type="primary">LOC116308393</name>
</gene>
<dbReference type="PANTHER" id="PTHR21196">
    <property type="entry name" value="U7 SNRNA-ASSOCIATED SM-LIKE PROTEIN LSM10"/>
    <property type="match status" value="1"/>
</dbReference>
<dbReference type="Pfam" id="PF01423">
    <property type="entry name" value="LSM"/>
    <property type="match status" value="1"/>
</dbReference>
<dbReference type="SUPFAM" id="SSF50182">
    <property type="entry name" value="Sm-like ribonucleoproteins"/>
    <property type="match status" value="1"/>
</dbReference>
<dbReference type="CDD" id="cd01733">
    <property type="entry name" value="LSm10"/>
    <property type="match status" value="1"/>
</dbReference>
<name>A0A6P8JA92_ACTTE</name>
<dbReference type="GO" id="GO:0006398">
    <property type="term" value="P:mRNA 3'-end processing by stem-loop binding and cleavage"/>
    <property type="evidence" value="ECO:0007669"/>
    <property type="project" value="TreeGrafter"/>
</dbReference>
<evidence type="ECO:0000313" key="3">
    <source>
        <dbReference type="RefSeq" id="XP_031574663.1"/>
    </source>
</evidence>
<dbReference type="GO" id="GO:0071254">
    <property type="term" value="C:cytoplasmic U snRNP body"/>
    <property type="evidence" value="ECO:0007669"/>
    <property type="project" value="TreeGrafter"/>
</dbReference>
<accession>A0A6P8JA92</accession>
<evidence type="ECO:0000259" key="1">
    <source>
        <dbReference type="PROSITE" id="PS52002"/>
    </source>
</evidence>
<reference evidence="3" key="1">
    <citation type="submission" date="2025-08" db="UniProtKB">
        <authorList>
            <consortium name="RefSeq"/>
        </authorList>
    </citation>
    <scope>IDENTIFICATION</scope>
    <source>
        <tissue evidence="3">Tentacle</tissue>
    </source>
</reference>
<dbReference type="RefSeq" id="XP_031574663.1">
    <property type="nucleotide sequence ID" value="XM_031718803.1"/>
</dbReference>
<organism evidence="2 3">
    <name type="scientific">Actinia tenebrosa</name>
    <name type="common">Australian red waratah sea anemone</name>
    <dbReference type="NCBI Taxonomy" id="6105"/>
    <lineage>
        <taxon>Eukaryota</taxon>
        <taxon>Metazoa</taxon>
        <taxon>Cnidaria</taxon>
        <taxon>Anthozoa</taxon>
        <taxon>Hexacorallia</taxon>
        <taxon>Actiniaria</taxon>
        <taxon>Actiniidae</taxon>
        <taxon>Actinia</taxon>
    </lineage>
</organism>
<dbReference type="KEGG" id="aten:116308393"/>
<dbReference type="InterPro" id="IPR001163">
    <property type="entry name" value="Sm_dom_euk/arc"/>
</dbReference>
<dbReference type="PROSITE" id="PS52002">
    <property type="entry name" value="SM"/>
    <property type="match status" value="1"/>
</dbReference>
<dbReference type="InterPro" id="IPR052840">
    <property type="entry name" value="U7_snRNA_Sm-like"/>
</dbReference>
<dbReference type="SMART" id="SM00651">
    <property type="entry name" value="Sm"/>
    <property type="match status" value="1"/>
</dbReference>
<dbReference type="OrthoDB" id="10256176at2759"/>
<sequence>MAAGRERAIKERSLVCLLSALQGHKTTIELRNEDYVEGTVSHVDGFMNVTLSDAKFFKNKSDQAEFFPKMFVLGEKIRYVHIPDEIDMRQAIENELTSLGESRKVKSERRKLRGRKTKV</sequence>